<protein>
    <submittedName>
        <fullName evidence="2">Helix-turn-helix transcriptional regulator</fullName>
    </submittedName>
</protein>
<keyword evidence="3" id="KW-1185">Reference proteome</keyword>
<name>A0ABV1GPW8_9FIRM</name>
<evidence type="ECO:0000313" key="3">
    <source>
        <dbReference type="Proteomes" id="UP001480973"/>
    </source>
</evidence>
<feature type="domain" description="HTH cro/C1-type" evidence="1">
    <location>
        <begin position="7"/>
        <end position="66"/>
    </location>
</feature>
<evidence type="ECO:0000259" key="1">
    <source>
        <dbReference type="Pfam" id="PF13443"/>
    </source>
</evidence>
<dbReference type="InterPro" id="IPR010982">
    <property type="entry name" value="Lambda_DNA-bd_dom_sf"/>
</dbReference>
<proteinExistence type="predicted"/>
<dbReference type="InterPro" id="IPR001387">
    <property type="entry name" value="Cro/C1-type_HTH"/>
</dbReference>
<dbReference type="Pfam" id="PF13443">
    <property type="entry name" value="HTH_26"/>
    <property type="match status" value="1"/>
</dbReference>
<dbReference type="Gene3D" id="1.10.260.40">
    <property type="entry name" value="lambda repressor-like DNA-binding domains"/>
    <property type="match status" value="1"/>
</dbReference>
<comment type="caution">
    <text evidence="2">The sequence shown here is derived from an EMBL/GenBank/DDBJ whole genome shotgun (WGS) entry which is preliminary data.</text>
</comment>
<evidence type="ECO:0000313" key="2">
    <source>
        <dbReference type="EMBL" id="MEQ2535260.1"/>
    </source>
</evidence>
<dbReference type="Proteomes" id="UP001480973">
    <property type="component" value="Unassembled WGS sequence"/>
</dbReference>
<reference evidence="2 3" key="1">
    <citation type="submission" date="2024-03" db="EMBL/GenBank/DDBJ databases">
        <title>Human intestinal bacterial collection.</title>
        <authorList>
            <person name="Pauvert C."/>
            <person name="Hitch T.C.A."/>
            <person name="Clavel T."/>
        </authorList>
    </citation>
    <scope>NUCLEOTIDE SEQUENCE [LARGE SCALE GENOMIC DNA]</scope>
    <source>
        <strain evidence="2 3">CLA-JM-H10</strain>
    </source>
</reference>
<gene>
    <name evidence="2" type="ORF">WMO38_09050</name>
</gene>
<dbReference type="EMBL" id="JBBMES010000008">
    <property type="protein sequence ID" value="MEQ2535260.1"/>
    <property type="molecule type" value="Genomic_DNA"/>
</dbReference>
<sequence>MAVSYNRLYKVLEDKNVTMVELRKAADIAPNTMTRIRKNEEVSLDVLGRICHVLHSDFGDIMEYVEEKEGDNQ</sequence>
<dbReference type="SUPFAM" id="SSF47413">
    <property type="entry name" value="lambda repressor-like DNA-binding domains"/>
    <property type="match status" value="1"/>
</dbReference>
<accession>A0ABV1GPW8</accession>
<organism evidence="2 3">
    <name type="scientific">Lachnospira intestinalis</name>
    <dbReference type="NCBI Taxonomy" id="3133158"/>
    <lineage>
        <taxon>Bacteria</taxon>
        <taxon>Bacillati</taxon>
        <taxon>Bacillota</taxon>
        <taxon>Clostridia</taxon>
        <taxon>Lachnospirales</taxon>
        <taxon>Lachnospiraceae</taxon>
        <taxon>Lachnospira</taxon>
    </lineage>
</organism>